<dbReference type="EMBL" id="BPQO01000004">
    <property type="protein sequence ID" value="GJD87724.1"/>
    <property type="molecule type" value="Genomic_DNA"/>
</dbReference>
<sequence>MRSPVHGAGRSRGERRQHEKEAKAAWSRVLDRRAAVAASGAGFHVDEEIREFLGLYNSRLDENADDPRMPFSFGVLQAFMVPWSDGRFRSYEIAPEKDHAYSVGDFVDFIRSDRCPDAGRARLEALPEGIVHSYTALDDIREHAFVDAAGETFAVSGISFVRFGPRLHWMMVGGTVCDLQEQTAKIQAFYRDIEEKGQIETRGSRSLDVGKLHAAPLPDVDGVWKTVAFGLFDLDRMVHESRTFARDEGPSRSMVSDDPASIGIDDVTKATPDQIEGMKAFAARVDEHRIVFDVAESLFQLPSYFAYRVRLVTQTERRTRAGRSAGADAARVLRAPRDLRPGIRRIETLEIVNLTPGGGTRSYTPPRFQVDLEGFWRTLRPGSVGRDRNGRPEPGRTWVRGHVRWRDRPARTGVITVKAPISLALERAERLKAKGDVVSIDADV</sequence>
<evidence type="ECO:0000256" key="1">
    <source>
        <dbReference type="SAM" id="MobiDB-lite"/>
    </source>
</evidence>
<dbReference type="AlphaFoldDB" id="A0AAV4ZH11"/>
<name>A0AAV4ZH11_9HYPH</name>
<reference evidence="2" key="2">
    <citation type="submission" date="2021-08" db="EMBL/GenBank/DDBJ databases">
        <authorList>
            <person name="Tani A."/>
            <person name="Ola A."/>
            <person name="Ogura Y."/>
            <person name="Katsura K."/>
            <person name="Hayashi T."/>
        </authorList>
    </citation>
    <scope>NUCLEOTIDE SEQUENCE</scope>
    <source>
        <strain evidence="2">DSM 16372</strain>
    </source>
</reference>
<proteinExistence type="predicted"/>
<evidence type="ECO:0000313" key="3">
    <source>
        <dbReference type="Proteomes" id="UP001055247"/>
    </source>
</evidence>
<dbReference type="Proteomes" id="UP001055247">
    <property type="component" value="Unassembled WGS sequence"/>
</dbReference>
<reference evidence="2" key="1">
    <citation type="journal article" date="2016" name="Front. Microbiol.">
        <title>Genome Sequence of the Piezophilic, Mesophilic Sulfate-Reducing Bacterium Desulfovibrio indicus J2T.</title>
        <authorList>
            <person name="Cao J."/>
            <person name="Maignien L."/>
            <person name="Shao Z."/>
            <person name="Alain K."/>
            <person name="Jebbar M."/>
        </authorList>
    </citation>
    <scope>NUCLEOTIDE SEQUENCE</scope>
    <source>
        <strain evidence="2">DSM 16372</strain>
    </source>
</reference>
<evidence type="ECO:0000313" key="2">
    <source>
        <dbReference type="EMBL" id="GJD87724.1"/>
    </source>
</evidence>
<comment type="caution">
    <text evidence="2">The sequence shown here is derived from an EMBL/GenBank/DDBJ whole genome shotgun (WGS) entry which is preliminary data.</text>
</comment>
<feature type="region of interest" description="Disordered" evidence="1">
    <location>
        <begin position="1"/>
        <end position="23"/>
    </location>
</feature>
<accession>A0AAV4ZH11</accession>
<organism evidence="2 3">
    <name type="scientific">Methylobacterium hispanicum</name>
    <dbReference type="NCBI Taxonomy" id="270350"/>
    <lineage>
        <taxon>Bacteria</taxon>
        <taxon>Pseudomonadati</taxon>
        <taxon>Pseudomonadota</taxon>
        <taxon>Alphaproteobacteria</taxon>
        <taxon>Hyphomicrobiales</taxon>
        <taxon>Methylobacteriaceae</taxon>
        <taxon>Methylobacterium</taxon>
    </lineage>
</organism>
<keyword evidence="3" id="KW-1185">Reference proteome</keyword>
<protein>
    <submittedName>
        <fullName evidence="2">Uncharacterized protein</fullName>
    </submittedName>
</protein>
<dbReference type="RefSeq" id="WP_238229720.1">
    <property type="nucleotide sequence ID" value="NZ_BPQO01000004.1"/>
</dbReference>
<feature type="compositionally biased region" description="Basic and acidic residues" evidence="1">
    <location>
        <begin position="11"/>
        <end position="23"/>
    </location>
</feature>
<gene>
    <name evidence="2" type="ORF">BHAOGJBA_1229</name>
</gene>